<dbReference type="Gene3D" id="3.30.2020.30">
    <property type="match status" value="1"/>
</dbReference>
<reference evidence="9" key="1">
    <citation type="submission" date="2021-04" db="EMBL/GenBank/DDBJ databases">
        <authorList>
            <person name="Zhang D.-C."/>
        </authorList>
    </citation>
    <scope>NUCLEOTIDE SEQUENCE</scope>
    <source>
        <strain evidence="9">CGMCC 1.15697</strain>
    </source>
</reference>
<keyword evidence="3" id="KW-0479">Metal-binding</keyword>
<dbReference type="CDD" id="cd00250">
    <property type="entry name" value="CAS_like"/>
    <property type="match status" value="1"/>
</dbReference>
<gene>
    <name evidence="9" type="ORF">KAJ83_12860</name>
</gene>
<feature type="region of interest" description="Disordered" evidence="7">
    <location>
        <begin position="1"/>
        <end position="32"/>
    </location>
</feature>
<evidence type="ECO:0000256" key="3">
    <source>
        <dbReference type="ARBA" id="ARBA00022723"/>
    </source>
</evidence>
<dbReference type="RefSeq" id="WP_210682471.1">
    <property type="nucleotide sequence ID" value="NZ_JAGMWN010000005.1"/>
</dbReference>
<dbReference type="GO" id="GO:0046872">
    <property type="term" value="F:metal ion binding"/>
    <property type="evidence" value="ECO:0007669"/>
    <property type="project" value="UniProtKB-KW"/>
</dbReference>
<comment type="caution">
    <text evidence="9">The sequence shown here is derived from an EMBL/GenBank/DDBJ whole genome shotgun (WGS) entry which is preliminary data.</text>
</comment>
<keyword evidence="10" id="KW-1185">Reference proteome</keyword>
<keyword evidence="5" id="KW-0560">Oxidoreductase</keyword>
<evidence type="ECO:0000259" key="8">
    <source>
        <dbReference type="Pfam" id="PF02668"/>
    </source>
</evidence>
<protein>
    <submittedName>
        <fullName evidence="9">TauD/TfdA family dioxygenase</fullName>
    </submittedName>
</protein>
<evidence type="ECO:0000256" key="5">
    <source>
        <dbReference type="ARBA" id="ARBA00023002"/>
    </source>
</evidence>
<comment type="cofactor">
    <cofactor evidence="1">
        <name>Fe(2+)</name>
        <dbReference type="ChEBI" id="CHEBI:29033"/>
    </cofactor>
</comment>
<dbReference type="AlphaFoldDB" id="A0A8J7S9F9"/>
<evidence type="ECO:0000256" key="7">
    <source>
        <dbReference type="SAM" id="MobiDB-lite"/>
    </source>
</evidence>
<dbReference type="Gene3D" id="3.60.130.10">
    <property type="entry name" value="Clavaminate synthase-like"/>
    <property type="match status" value="1"/>
</dbReference>
<feature type="compositionally biased region" description="Low complexity" evidence="7">
    <location>
        <begin position="22"/>
        <end position="32"/>
    </location>
</feature>
<proteinExistence type="inferred from homology"/>
<evidence type="ECO:0000313" key="9">
    <source>
        <dbReference type="EMBL" id="MBP5857902.1"/>
    </source>
</evidence>
<evidence type="ECO:0000256" key="4">
    <source>
        <dbReference type="ARBA" id="ARBA00022964"/>
    </source>
</evidence>
<keyword evidence="6" id="KW-0408">Iron</keyword>
<dbReference type="InterPro" id="IPR038492">
    <property type="entry name" value="GBBH-like_N_sf"/>
</dbReference>
<dbReference type="PANTHER" id="PTHR10696:SF25">
    <property type="entry name" value="OXIDOREDUCTASE AIM17-RELATED"/>
    <property type="match status" value="1"/>
</dbReference>
<comment type="similarity">
    <text evidence="2">Belongs to the gamma-BBH/TMLD family.</text>
</comment>
<dbReference type="InterPro" id="IPR042098">
    <property type="entry name" value="TauD-like_sf"/>
</dbReference>
<dbReference type="InterPro" id="IPR003819">
    <property type="entry name" value="TauD/TfdA-like"/>
</dbReference>
<dbReference type="PANTHER" id="PTHR10696">
    <property type="entry name" value="GAMMA-BUTYROBETAINE HYDROXYLASE-RELATED"/>
    <property type="match status" value="1"/>
</dbReference>
<sequence length="427" mass="47273">MTETTTRRTGQAPIGHDPIGQDATAPADPPDFDAYPITHRLVEAEAAGRAVRVVWEDGLICRYHVFWLRENAPDPETTHPVTREQALQLLEIPTDLEAAEAWVDAAGGLGVRWSSGERSRFHPGWLRAYSHGATDGEDGAGLHALPSRVRWDAAMMADAVPRFDGPTVLSDPAEEARWVEALHVHGLAILENLDSTPEVIETVPARLGPIRATNFGSVFDVRSKPDADSNAYTTMTLPVHTDLATREFVPGLQFLHCLANEADGGDSLLVDGFRIADDLRVADPAAFEALTTLPLTYYNKATATDYRHDAPMIRLGPDGGYEEIRWSPWLRAPVRASFEDTDRIYHGLRTIFALADDPAFTIRLRLKPGDLLGFDNRRILHGRTGFDPTTGDRWLRGCYVEREELHSRLRILARRRRAAAVENAAAA</sequence>
<evidence type="ECO:0000313" key="10">
    <source>
        <dbReference type="Proteomes" id="UP000672602"/>
    </source>
</evidence>
<dbReference type="GO" id="GO:0045329">
    <property type="term" value="P:carnitine biosynthetic process"/>
    <property type="evidence" value="ECO:0007669"/>
    <property type="project" value="TreeGrafter"/>
</dbReference>
<name>A0A8J7S9F9_9PROT</name>
<dbReference type="Pfam" id="PF02668">
    <property type="entry name" value="TauD"/>
    <property type="match status" value="1"/>
</dbReference>
<dbReference type="GO" id="GO:0016706">
    <property type="term" value="F:2-oxoglutarate-dependent dioxygenase activity"/>
    <property type="evidence" value="ECO:0007669"/>
    <property type="project" value="UniProtKB-ARBA"/>
</dbReference>
<accession>A0A8J7S9F9</accession>
<evidence type="ECO:0000256" key="1">
    <source>
        <dbReference type="ARBA" id="ARBA00001954"/>
    </source>
</evidence>
<dbReference type="EMBL" id="JAGMWN010000005">
    <property type="protein sequence ID" value="MBP5857902.1"/>
    <property type="molecule type" value="Genomic_DNA"/>
</dbReference>
<dbReference type="InterPro" id="IPR050411">
    <property type="entry name" value="AlphaKG_dependent_hydroxylases"/>
</dbReference>
<dbReference type="SUPFAM" id="SSF51197">
    <property type="entry name" value="Clavaminate synthase-like"/>
    <property type="match status" value="1"/>
</dbReference>
<feature type="domain" description="TauD/TfdA-like" evidence="8">
    <location>
        <begin position="160"/>
        <end position="399"/>
    </location>
</feature>
<dbReference type="Proteomes" id="UP000672602">
    <property type="component" value="Unassembled WGS sequence"/>
</dbReference>
<organism evidence="9 10">
    <name type="scientific">Marivibrio halodurans</name>
    <dbReference type="NCBI Taxonomy" id="2039722"/>
    <lineage>
        <taxon>Bacteria</taxon>
        <taxon>Pseudomonadati</taxon>
        <taxon>Pseudomonadota</taxon>
        <taxon>Alphaproteobacteria</taxon>
        <taxon>Rhodospirillales</taxon>
        <taxon>Rhodospirillaceae</taxon>
        <taxon>Marivibrio</taxon>
    </lineage>
</organism>
<evidence type="ECO:0000256" key="2">
    <source>
        <dbReference type="ARBA" id="ARBA00008654"/>
    </source>
</evidence>
<keyword evidence="4 9" id="KW-0223">Dioxygenase</keyword>
<evidence type="ECO:0000256" key="6">
    <source>
        <dbReference type="ARBA" id="ARBA00023004"/>
    </source>
</evidence>